<feature type="transmembrane region" description="Helical" evidence="1">
    <location>
        <begin position="297"/>
        <end position="323"/>
    </location>
</feature>
<protein>
    <submittedName>
        <fullName evidence="2">Uncharacterized protein</fullName>
    </submittedName>
</protein>
<accession>A0A226EBP0</accession>
<dbReference type="EMBL" id="LNIX01000005">
    <property type="protein sequence ID" value="OXA54618.1"/>
    <property type="molecule type" value="Genomic_DNA"/>
</dbReference>
<proteinExistence type="predicted"/>
<feature type="transmembrane region" description="Helical" evidence="1">
    <location>
        <begin position="245"/>
        <end position="264"/>
    </location>
</feature>
<keyword evidence="1" id="KW-0472">Membrane</keyword>
<organism evidence="2 3">
    <name type="scientific">Folsomia candida</name>
    <name type="common">Springtail</name>
    <dbReference type="NCBI Taxonomy" id="158441"/>
    <lineage>
        <taxon>Eukaryota</taxon>
        <taxon>Metazoa</taxon>
        <taxon>Ecdysozoa</taxon>
        <taxon>Arthropoda</taxon>
        <taxon>Hexapoda</taxon>
        <taxon>Collembola</taxon>
        <taxon>Entomobryomorpha</taxon>
        <taxon>Isotomoidea</taxon>
        <taxon>Isotomidae</taxon>
        <taxon>Proisotominae</taxon>
        <taxon>Folsomia</taxon>
    </lineage>
</organism>
<dbReference type="OrthoDB" id="8297494at2759"/>
<keyword evidence="3" id="KW-1185">Reference proteome</keyword>
<reference evidence="2 3" key="1">
    <citation type="submission" date="2015-12" db="EMBL/GenBank/DDBJ databases">
        <title>The genome of Folsomia candida.</title>
        <authorList>
            <person name="Faddeeva A."/>
            <person name="Derks M.F."/>
            <person name="Anvar Y."/>
            <person name="Smit S."/>
            <person name="Van Straalen N."/>
            <person name="Roelofs D."/>
        </authorList>
    </citation>
    <scope>NUCLEOTIDE SEQUENCE [LARGE SCALE GENOMIC DNA]</scope>
    <source>
        <strain evidence="2 3">VU population</strain>
        <tissue evidence="2">Whole body</tissue>
    </source>
</reference>
<dbReference type="OMA" id="SEMTWIR"/>
<feature type="transmembrane region" description="Helical" evidence="1">
    <location>
        <begin position="370"/>
        <end position="392"/>
    </location>
</feature>
<keyword evidence="1" id="KW-1133">Transmembrane helix</keyword>
<dbReference type="Proteomes" id="UP000198287">
    <property type="component" value="Unassembled WGS sequence"/>
</dbReference>
<evidence type="ECO:0000313" key="2">
    <source>
        <dbReference type="EMBL" id="OXA54618.1"/>
    </source>
</evidence>
<comment type="caution">
    <text evidence="2">The sequence shown here is derived from an EMBL/GenBank/DDBJ whole genome shotgun (WGS) entry which is preliminary data.</text>
</comment>
<gene>
    <name evidence="2" type="ORF">Fcan01_10492</name>
</gene>
<dbReference type="AlphaFoldDB" id="A0A226EBP0"/>
<keyword evidence="1" id="KW-0812">Transmembrane</keyword>
<evidence type="ECO:0000256" key="1">
    <source>
        <dbReference type="SAM" id="Phobius"/>
    </source>
</evidence>
<feature type="transmembrane region" description="Helical" evidence="1">
    <location>
        <begin position="459"/>
        <end position="481"/>
    </location>
</feature>
<feature type="transmembrane region" description="Helical" evidence="1">
    <location>
        <begin position="218"/>
        <end position="239"/>
    </location>
</feature>
<feature type="transmembrane region" description="Helical" evidence="1">
    <location>
        <begin position="425"/>
        <end position="447"/>
    </location>
</feature>
<name>A0A226EBP0_FOLCA</name>
<sequence>MSKISSPSSEMTWIRTSRQENARRYFVPERVTVEDKSYTDKAEKPTENPLKSDLFKNRTWISKQVTAAILSAMEDLNHLNYDLWLKTETKAWTKTSSGAEVLKKIFLDACDKFPLETEDNPSPTESPILTSFGYVVVLGESSKSEEGFHSMAAFAPATPTQSHLLSSSLTMSQADFLPLLKFRVKICQFLRCVSLEWDEKQGTFIKTRSSQKFRHFKFQCIISVTYCTAMILNLIFGPLPQTSKFQGAALFMIALIGTATRLVYDNSGVQILNTFASFERKVVQEYPQEGRSLAAKLMIIFMLLSETALCVVPLLQLIMLTYAPCTLPFILSMDPNCKAMIASKKGVHLPFLGIHLFETWLWFNIMNSSALWIIYVFFSGIMSILTYFRVLLSQISIVKTPSDLHSCIKLYKSIQILEKYFNAFLLPRVIPVLITGVPILQIISLYVCLNHNQDIDMPGFLVFPLLLMEAAGTIIFVFTLASKINNSSETMVKFLKDGIRKGSGNKAHLKKEIKSLSLLKIKFGSNFIDRGTPLVIETFCINQTVSLTLIKHGKMGG</sequence>
<evidence type="ECO:0000313" key="3">
    <source>
        <dbReference type="Proteomes" id="UP000198287"/>
    </source>
</evidence>